<gene>
    <name evidence="5" type="ORF">AALO_G00073970</name>
</gene>
<dbReference type="SMART" id="SM00004">
    <property type="entry name" value="NL"/>
    <property type="match status" value="1"/>
</dbReference>
<protein>
    <recommendedName>
        <fullName evidence="4">LNR domain-containing protein</fullName>
    </recommendedName>
</protein>
<name>A0AAV6H2Q6_9TELE</name>
<dbReference type="AlphaFoldDB" id="A0AAV6H2Q6"/>
<evidence type="ECO:0000259" key="4">
    <source>
        <dbReference type="SMART" id="SM00004"/>
    </source>
</evidence>
<dbReference type="EMBL" id="JADWDJ010000005">
    <property type="protein sequence ID" value="KAG5281584.1"/>
    <property type="molecule type" value="Genomic_DNA"/>
</dbReference>
<reference evidence="5" key="1">
    <citation type="submission" date="2020-10" db="EMBL/GenBank/DDBJ databases">
        <title>Chromosome-scale genome assembly of the Allis shad, Alosa alosa.</title>
        <authorList>
            <person name="Margot Z."/>
            <person name="Christophe K."/>
            <person name="Cabau C."/>
            <person name="Louis A."/>
            <person name="Berthelot C."/>
            <person name="Parey E."/>
            <person name="Roest Crollius H."/>
            <person name="Montfort J."/>
            <person name="Robinson-Rechavi M."/>
            <person name="Bucao C."/>
            <person name="Bouchez O."/>
            <person name="Gislard M."/>
            <person name="Lluch J."/>
            <person name="Milhes M."/>
            <person name="Lampietro C."/>
            <person name="Lopez Roques C."/>
            <person name="Donnadieu C."/>
            <person name="Braasch I."/>
            <person name="Desvignes T."/>
            <person name="Postlethwait J."/>
            <person name="Bobe J."/>
            <person name="Guiguen Y."/>
        </authorList>
    </citation>
    <scope>NUCLEOTIDE SEQUENCE</scope>
    <source>
        <strain evidence="5">M-15738</strain>
        <tissue evidence="5">Blood</tissue>
    </source>
</reference>
<dbReference type="GO" id="GO:0005615">
    <property type="term" value="C:extracellular space"/>
    <property type="evidence" value="ECO:0007669"/>
    <property type="project" value="TreeGrafter"/>
</dbReference>
<evidence type="ECO:0000256" key="2">
    <source>
        <dbReference type="ARBA" id="ARBA00023157"/>
    </source>
</evidence>
<dbReference type="InterPro" id="IPR043543">
    <property type="entry name" value="PAPPA/PAPPA2"/>
</dbReference>
<keyword evidence="1" id="KW-0677">Repeat</keyword>
<comment type="caution">
    <text evidence="5">The sequence shown here is derived from an EMBL/GenBank/DDBJ whole genome shotgun (WGS) entry which is preliminary data.</text>
</comment>
<evidence type="ECO:0000256" key="3">
    <source>
        <dbReference type="ARBA" id="ARBA00023180"/>
    </source>
</evidence>
<feature type="domain" description="LNR" evidence="4">
    <location>
        <begin position="41"/>
        <end position="78"/>
    </location>
</feature>
<dbReference type="PANTHER" id="PTHR46130">
    <property type="entry name" value="LAMGL DOMAIN-CONTAINING PROTEIN"/>
    <property type="match status" value="1"/>
</dbReference>
<dbReference type="PANTHER" id="PTHR46130:SF2">
    <property type="entry name" value="PAPPALYSIN-1"/>
    <property type="match status" value="1"/>
</dbReference>
<dbReference type="GO" id="GO:0006508">
    <property type="term" value="P:proteolysis"/>
    <property type="evidence" value="ECO:0007669"/>
    <property type="project" value="TreeGrafter"/>
</dbReference>
<dbReference type="GO" id="GO:0004222">
    <property type="term" value="F:metalloendopeptidase activity"/>
    <property type="evidence" value="ECO:0007669"/>
    <property type="project" value="TreeGrafter"/>
</dbReference>
<evidence type="ECO:0000256" key="1">
    <source>
        <dbReference type="ARBA" id="ARBA00022737"/>
    </source>
</evidence>
<sequence>MRTIMWSSCQETCPLMTSCETTGGTPKAKTIVCTMGLKWYPDPESLHCIKGCEPFMGDNYCDAINNRAFCSYDGGDCCHSTVKTKKVIPFPMSCDLREDCACRDPRAQENSDGHRQRYLG</sequence>
<dbReference type="InterPro" id="IPR000800">
    <property type="entry name" value="Notch_dom"/>
</dbReference>
<proteinExistence type="predicted"/>
<accession>A0AAV6H2Q6</accession>
<organism evidence="5 6">
    <name type="scientific">Alosa alosa</name>
    <name type="common">allis shad</name>
    <dbReference type="NCBI Taxonomy" id="278164"/>
    <lineage>
        <taxon>Eukaryota</taxon>
        <taxon>Metazoa</taxon>
        <taxon>Chordata</taxon>
        <taxon>Craniata</taxon>
        <taxon>Vertebrata</taxon>
        <taxon>Euteleostomi</taxon>
        <taxon>Actinopterygii</taxon>
        <taxon>Neopterygii</taxon>
        <taxon>Teleostei</taxon>
        <taxon>Clupei</taxon>
        <taxon>Clupeiformes</taxon>
        <taxon>Clupeoidei</taxon>
        <taxon>Clupeidae</taxon>
        <taxon>Alosa</taxon>
    </lineage>
</organism>
<evidence type="ECO:0000313" key="5">
    <source>
        <dbReference type="EMBL" id="KAG5281584.1"/>
    </source>
</evidence>
<evidence type="ECO:0000313" key="6">
    <source>
        <dbReference type="Proteomes" id="UP000823561"/>
    </source>
</evidence>
<dbReference type="GO" id="GO:0007166">
    <property type="term" value="P:cell surface receptor signaling pathway"/>
    <property type="evidence" value="ECO:0007669"/>
    <property type="project" value="TreeGrafter"/>
</dbReference>
<keyword evidence="6" id="KW-1185">Reference proteome</keyword>
<keyword evidence="3" id="KW-0325">Glycoprotein</keyword>
<dbReference type="Proteomes" id="UP000823561">
    <property type="component" value="Chromosome 5"/>
</dbReference>
<keyword evidence="2" id="KW-1015">Disulfide bond</keyword>